<dbReference type="InterPro" id="IPR052705">
    <property type="entry name" value="Gliding_Motility_GTPase"/>
</dbReference>
<dbReference type="RefSeq" id="WP_091285119.1">
    <property type="nucleotide sequence ID" value="NZ_FAOZ01000038.1"/>
</dbReference>
<dbReference type="PANTHER" id="PTHR42708:SF1">
    <property type="entry name" value="GLIDING MOTILITY PROTEIN MGLA"/>
    <property type="match status" value="1"/>
</dbReference>
<dbReference type="Gene3D" id="3.40.50.300">
    <property type="entry name" value="P-loop containing nucleotide triphosphate hydrolases"/>
    <property type="match status" value="1"/>
</dbReference>
<evidence type="ECO:0000313" key="2">
    <source>
        <dbReference type="Proteomes" id="UP000198802"/>
    </source>
</evidence>
<gene>
    <name evidence="1" type="ORF">Ga0074812_13869</name>
</gene>
<reference evidence="2" key="1">
    <citation type="submission" date="2015-11" db="EMBL/GenBank/DDBJ databases">
        <authorList>
            <person name="Varghese N."/>
        </authorList>
    </citation>
    <scope>NUCLEOTIDE SEQUENCE [LARGE SCALE GENOMIC DNA]</scope>
    <source>
        <strain evidence="2">DSM 45899</strain>
    </source>
</reference>
<dbReference type="InterPro" id="IPR027417">
    <property type="entry name" value="P-loop_NTPase"/>
</dbReference>
<dbReference type="EMBL" id="FAOZ01000038">
    <property type="protein sequence ID" value="CUU60354.1"/>
    <property type="molecule type" value="Genomic_DNA"/>
</dbReference>
<dbReference type="PANTHER" id="PTHR42708">
    <property type="entry name" value="ATP/GTP-BINDING PROTEIN-RELATED"/>
    <property type="match status" value="1"/>
</dbReference>
<proteinExistence type="predicted"/>
<organism evidence="1 2">
    <name type="scientific">Parafrankia irregularis</name>
    <dbReference type="NCBI Taxonomy" id="795642"/>
    <lineage>
        <taxon>Bacteria</taxon>
        <taxon>Bacillati</taxon>
        <taxon>Actinomycetota</taxon>
        <taxon>Actinomycetes</taxon>
        <taxon>Frankiales</taxon>
        <taxon>Frankiaceae</taxon>
        <taxon>Parafrankia</taxon>
    </lineage>
</organism>
<dbReference type="AlphaFoldDB" id="A0A0S4QZF0"/>
<dbReference type="CDD" id="cd00882">
    <property type="entry name" value="Ras_like_GTPase"/>
    <property type="match status" value="1"/>
</dbReference>
<protein>
    <recommendedName>
        <fullName evidence="3">Signal recognition particle receptor subunit beta, a GTPase</fullName>
    </recommendedName>
</protein>
<name>A0A0S4QZF0_9ACTN</name>
<sequence>MTHNKIVFSGPVGAGKTTAIAAISDIPPVTTEARPTDGTRDIKATTTIAMDYGVVRLGGAERIHLYGTPGQDRFTFMRHILAEGAIGVVLLMTNTRPTPLADLAEFVGTFRAVIDETALAVGVTGMDLRRAPGLDDYHQVLARVGITAPVFEIDARRRGDVALLVQALLLSVDPGLAGEMAPPGTGPGTVQRAAGDYW</sequence>
<evidence type="ECO:0000313" key="1">
    <source>
        <dbReference type="EMBL" id="CUU60354.1"/>
    </source>
</evidence>
<accession>A0A0S4QZF0</accession>
<dbReference type="SUPFAM" id="SSF52540">
    <property type="entry name" value="P-loop containing nucleoside triphosphate hydrolases"/>
    <property type="match status" value="1"/>
</dbReference>
<keyword evidence="2" id="KW-1185">Reference proteome</keyword>
<dbReference type="Proteomes" id="UP000198802">
    <property type="component" value="Unassembled WGS sequence"/>
</dbReference>
<evidence type="ECO:0008006" key="3">
    <source>
        <dbReference type="Google" id="ProtNLM"/>
    </source>
</evidence>